<dbReference type="Gene3D" id="3.80.10.10">
    <property type="entry name" value="Ribonuclease Inhibitor"/>
    <property type="match status" value="1"/>
</dbReference>
<dbReference type="InterPro" id="IPR055353">
    <property type="entry name" value="DUF7619"/>
</dbReference>
<keyword evidence="6" id="KW-1185">Reference proteome</keyword>
<dbReference type="EMBL" id="JAAMPT010000194">
    <property type="protein sequence ID" value="NMH24130.1"/>
    <property type="molecule type" value="Genomic_DNA"/>
</dbReference>
<dbReference type="Pfam" id="PF18962">
    <property type="entry name" value="Por_Secre_tail"/>
    <property type="match status" value="1"/>
</dbReference>
<sequence length="1166" mass="126962">MKRILYLLILFSGVAFAQPAIQQPIDIHLCDDNNDGFRLFDLSVNTTTVLGSLNPSLYNLTYHETAIDAQMGSSPITNETAYSNIFSNQQQIYVRVEEIADTSNYSLASFALVVYTLSAEIVTPNQNVCEGNSGVVVFQGYGGTAPYLFTYSVNGGSILSIVSNTNGNVAITLGNLGISTVVLHNIYSALNPQCMTAVTDQETTITVSPVPVIGQPVDLFSSTGTFNLTSNTNLIASGNSNLTVTYYPSLQDAQNGTNVIANAVSYVSFIQGAQLIGARATDNVTGCFTITSFNLYITNGDLNIPSQVTQNICDDSSDGMVVYNLENSIPTILGALNPAEHSVSFHATQQNASNNTNPIANVNNYVAGGMNWVVYARVQNTTNNLIGYSTVLLSVKRKPVVYPIPDLVVYQGSNFTGTASFDFLSDVVQSDFISIPNESGTISVNFYTSEADAINGVNPISGISNYTNISNPQTIYISAVNTTDQITGCDATYSSFVLRVEAGDEDIVFIPDANFKAKLLAADVTNNTAQNSTFQNMKIDVNNDGEIQISEARAVQALTVTNSNISDLTGLNSFIFLTNFNAANNNIINVYTSNLHFMVNFFVNNNPLEEVNFVDLSNIVMLNVSNSDLASIDLSNIPRTFEFFCSNTPNLTNINAKNGVTGNIYIQLGEWNGNTATNTTALNLLCADDFNINSYRNQISVFPNTADVMINSYCSYNSEGNNKISGTVTYDFGNDGCDVTDITRFSKVVINDGTENGASFTNQSGQYRFFTQAGNFTLSTEIENPSFFNVTPAQSTVTFPLVDESEEVVNFCVTPNGVHPDLEVVIAPIFPARPGFQATYKIVYRNKGNQVLSQQYGVNFFYNQQLMTFVSATVTPETQAPGGMNWSYENLMPFEERNIEVTMLINAPTDLTNPVNIGDVLTFTSVISPQANDANVNDNTFIFNQTVVGAYDPNDITCIEGETVSPTLIGDELHYVIRFENTGNFYAENVVVAMDINPDEYDISSLKVLSSSHNVNARVIGNKAEFFFNGIFLDTGGHGNVLLVMKSNAALSEGDLVMSKADIYFDYNYPIITNEAETVFQALSNPDFEIDKSVKIYPNPTSSIVNISGDFNIKSIQLFDVQGRLLQTSLSNDTNTTLDLTQKAKGMYFIKVISEAGIKVEKIIKK</sequence>
<evidence type="ECO:0000256" key="2">
    <source>
        <dbReference type="SAM" id="SignalP"/>
    </source>
</evidence>
<organism evidence="5 6">
    <name type="scientific">Flavobacterium solisilvae</name>
    <dbReference type="NCBI Taxonomy" id="1852019"/>
    <lineage>
        <taxon>Bacteria</taxon>
        <taxon>Pseudomonadati</taxon>
        <taxon>Bacteroidota</taxon>
        <taxon>Flavobacteriia</taxon>
        <taxon>Flavobacteriales</taxon>
        <taxon>Flavobacteriaceae</taxon>
        <taxon>Flavobacterium</taxon>
    </lineage>
</organism>
<dbReference type="Pfam" id="PF24595">
    <property type="entry name" value="DUF7619"/>
    <property type="match status" value="1"/>
</dbReference>
<proteinExistence type="predicted"/>
<feature type="domain" description="Secretion system C-terminal sorting" evidence="3">
    <location>
        <begin position="1096"/>
        <end position="1164"/>
    </location>
</feature>
<reference evidence="5 6" key="1">
    <citation type="submission" date="2020-02" db="EMBL/GenBank/DDBJ databases">
        <title>Flavobacterium sp. genome.</title>
        <authorList>
            <person name="Jung H.S."/>
            <person name="Baek J.H."/>
            <person name="Jeon C.O."/>
        </authorList>
    </citation>
    <scope>NUCLEOTIDE SEQUENCE [LARGE SCALE GENOMIC DNA]</scope>
    <source>
        <strain evidence="5 6">SE-s27</strain>
    </source>
</reference>
<keyword evidence="1 2" id="KW-0732">Signal</keyword>
<dbReference type="RefSeq" id="WP_169522679.1">
    <property type="nucleotide sequence ID" value="NZ_JAAMPT010000194.1"/>
</dbReference>
<evidence type="ECO:0000259" key="3">
    <source>
        <dbReference type="Pfam" id="PF18962"/>
    </source>
</evidence>
<dbReference type="NCBIfam" id="TIGR04183">
    <property type="entry name" value="Por_Secre_tail"/>
    <property type="match status" value="1"/>
</dbReference>
<gene>
    <name evidence="5" type="ORF">G6042_02470</name>
</gene>
<feature type="chain" id="PRO_5047229740" evidence="2">
    <location>
        <begin position="18"/>
        <end position="1166"/>
    </location>
</feature>
<dbReference type="Proteomes" id="UP000767947">
    <property type="component" value="Unassembled WGS sequence"/>
</dbReference>
<dbReference type="InterPro" id="IPR026444">
    <property type="entry name" value="Secre_tail"/>
</dbReference>
<protein>
    <submittedName>
        <fullName evidence="5">T9SS type A sorting domain-containing protein</fullName>
    </submittedName>
</protein>
<feature type="signal peptide" evidence="2">
    <location>
        <begin position="1"/>
        <end position="17"/>
    </location>
</feature>
<evidence type="ECO:0000313" key="5">
    <source>
        <dbReference type="EMBL" id="NMH24130.1"/>
    </source>
</evidence>
<dbReference type="InterPro" id="IPR032675">
    <property type="entry name" value="LRR_dom_sf"/>
</dbReference>
<evidence type="ECO:0000259" key="4">
    <source>
        <dbReference type="Pfam" id="PF24595"/>
    </source>
</evidence>
<name>A0ABX1QRP4_9FLAO</name>
<evidence type="ECO:0000313" key="6">
    <source>
        <dbReference type="Proteomes" id="UP000767947"/>
    </source>
</evidence>
<comment type="caution">
    <text evidence="5">The sequence shown here is derived from an EMBL/GenBank/DDBJ whole genome shotgun (WGS) entry which is preliminary data.</text>
</comment>
<accession>A0ABX1QRP4</accession>
<evidence type="ECO:0000256" key="1">
    <source>
        <dbReference type="ARBA" id="ARBA00022729"/>
    </source>
</evidence>
<feature type="domain" description="DUF7619" evidence="4">
    <location>
        <begin position="952"/>
        <end position="1078"/>
    </location>
</feature>